<evidence type="ECO:0000256" key="4">
    <source>
        <dbReference type="ARBA" id="ARBA00023002"/>
    </source>
</evidence>
<keyword evidence="3 6" id="KW-0479">Metal-binding</keyword>
<dbReference type="VEuPathDB" id="FungiDB:CC1G_01621"/>
<protein>
    <submittedName>
        <fullName evidence="8">Cytochrome P450</fullName>
    </submittedName>
</protein>
<dbReference type="HOGENOM" id="CLU_022195_0_2_1"/>
<evidence type="ECO:0000313" key="9">
    <source>
        <dbReference type="Proteomes" id="UP000001861"/>
    </source>
</evidence>
<dbReference type="InParanoid" id="A8NI97"/>
<dbReference type="InterPro" id="IPR002403">
    <property type="entry name" value="Cyt_P450_E_grp-IV"/>
</dbReference>
<keyword evidence="7" id="KW-0812">Transmembrane</keyword>
<dbReference type="Proteomes" id="UP000001861">
    <property type="component" value="Unassembled WGS sequence"/>
</dbReference>
<dbReference type="OrthoDB" id="1844152at2759"/>
<sequence length="498" mass="55974">MTFFNDLMTVVHHPNLLPIALGAAVLGWLVYQWVLFTIATRKVRSIPTVGSDGFIMSYFSAWRYEFGIGRQMIQEGYDKYPGGVFKVPTLSSPNRWLIVVSGAKLVDDIRKAGKDELSFSDAGFELFQSDHLVQGPGKSVNNRDTTYHIGVVQGPLTKGYPHLFEEIRDEIAQSYNDLIPPTEGRNPEYRSIQENLTVHLVVAGTFLGLLPPFLRPLVGRLITKFPASNSLVQKHITPLVEEVTKINQIYGPKSEKRPNNLISWLMDAAPEQCRTMADIAGRVILINIAAIHTTSLALNDTLFELAARQEYIVPLRAEVEQAIEEYGWTKEAMTRMYKLDSFIKESCRVNGLLAVSMVRNARTDYHLSNGTVIPAGFRVVTAADPTHHDPLIYEDPNSFKGFRFCGPNGNDESANRLRNQLVSLDLNYMLFGNGRSACPGRFFAVNELKAMLAHLLINYDFKLPNDETEPPAPIWIGHHRVPNQTAGIMFKERITKKQ</sequence>
<evidence type="ECO:0000256" key="2">
    <source>
        <dbReference type="ARBA" id="ARBA00010617"/>
    </source>
</evidence>
<keyword evidence="5 6" id="KW-0408">Iron</keyword>
<dbReference type="GO" id="GO:0016020">
    <property type="term" value="C:membrane"/>
    <property type="evidence" value="ECO:0007669"/>
    <property type="project" value="UniProtKB-SubCell"/>
</dbReference>
<feature type="binding site" description="axial binding residue" evidence="6">
    <location>
        <position position="438"/>
    </location>
    <ligand>
        <name>heme</name>
        <dbReference type="ChEBI" id="CHEBI:30413"/>
    </ligand>
    <ligandPart>
        <name>Fe</name>
        <dbReference type="ChEBI" id="CHEBI:18248"/>
    </ligandPart>
</feature>
<dbReference type="Gene3D" id="1.10.630.10">
    <property type="entry name" value="Cytochrome P450"/>
    <property type="match status" value="1"/>
</dbReference>
<dbReference type="GO" id="GO:0016705">
    <property type="term" value="F:oxidoreductase activity, acting on paired donors, with incorporation or reduction of molecular oxygen"/>
    <property type="evidence" value="ECO:0007669"/>
    <property type="project" value="InterPro"/>
</dbReference>
<dbReference type="GO" id="GO:0020037">
    <property type="term" value="F:heme binding"/>
    <property type="evidence" value="ECO:0007669"/>
    <property type="project" value="InterPro"/>
</dbReference>
<dbReference type="Pfam" id="PF00067">
    <property type="entry name" value="p450"/>
    <property type="match status" value="1"/>
</dbReference>
<evidence type="ECO:0000256" key="6">
    <source>
        <dbReference type="PIRSR" id="PIRSR602403-1"/>
    </source>
</evidence>
<name>A8NI97_COPC7</name>
<proteinExistence type="inferred from homology"/>
<dbReference type="PANTHER" id="PTHR46206">
    <property type="entry name" value="CYTOCHROME P450"/>
    <property type="match status" value="1"/>
</dbReference>
<evidence type="ECO:0000256" key="7">
    <source>
        <dbReference type="SAM" id="Phobius"/>
    </source>
</evidence>
<dbReference type="GO" id="GO:0005506">
    <property type="term" value="F:iron ion binding"/>
    <property type="evidence" value="ECO:0007669"/>
    <property type="project" value="InterPro"/>
</dbReference>
<organism evidence="8 9">
    <name type="scientific">Coprinopsis cinerea (strain Okayama-7 / 130 / ATCC MYA-4618 / FGSC 9003)</name>
    <name type="common">Inky cap fungus</name>
    <name type="synonym">Hormographiella aspergillata</name>
    <dbReference type="NCBI Taxonomy" id="240176"/>
    <lineage>
        <taxon>Eukaryota</taxon>
        <taxon>Fungi</taxon>
        <taxon>Dikarya</taxon>
        <taxon>Basidiomycota</taxon>
        <taxon>Agaricomycotina</taxon>
        <taxon>Agaricomycetes</taxon>
        <taxon>Agaricomycetidae</taxon>
        <taxon>Agaricales</taxon>
        <taxon>Agaricineae</taxon>
        <taxon>Psathyrellaceae</taxon>
        <taxon>Coprinopsis</taxon>
    </lineage>
</organism>
<dbReference type="InterPro" id="IPR036396">
    <property type="entry name" value="Cyt_P450_sf"/>
</dbReference>
<gene>
    <name evidence="8" type="ORF">CC1G_01621</name>
</gene>
<comment type="cofactor">
    <cofactor evidence="1 6">
        <name>heme</name>
        <dbReference type="ChEBI" id="CHEBI:30413"/>
    </cofactor>
</comment>
<comment type="caution">
    <text evidence="8">The sequence shown here is derived from an EMBL/GenBank/DDBJ whole genome shotgun (WGS) entry which is preliminary data.</text>
</comment>
<dbReference type="KEGG" id="cci:CC1G_01621"/>
<dbReference type="GO" id="GO:0004497">
    <property type="term" value="F:monooxygenase activity"/>
    <property type="evidence" value="ECO:0007669"/>
    <property type="project" value="UniProtKB-KW"/>
</dbReference>
<keyword evidence="6" id="KW-0349">Heme</keyword>
<evidence type="ECO:0000256" key="5">
    <source>
        <dbReference type="ARBA" id="ARBA00023004"/>
    </source>
</evidence>
<dbReference type="InterPro" id="IPR001128">
    <property type="entry name" value="Cyt_P450"/>
</dbReference>
<comment type="similarity">
    <text evidence="2">Belongs to the cytochrome P450 family.</text>
</comment>
<dbReference type="AlphaFoldDB" id="A8NI97"/>
<keyword evidence="4" id="KW-0560">Oxidoreductase</keyword>
<keyword evidence="7" id="KW-0472">Membrane</keyword>
<dbReference type="eggNOG" id="KOG0158">
    <property type="taxonomic scope" value="Eukaryota"/>
</dbReference>
<evidence type="ECO:0000256" key="1">
    <source>
        <dbReference type="ARBA" id="ARBA00001971"/>
    </source>
</evidence>
<reference evidence="8 9" key="1">
    <citation type="journal article" date="2010" name="Proc. Natl. Acad. Sci. U.S.A.">
        <title>Insights into evolution of multicellular fungi from the assembled chromosomes of the mushroom Coprinopsis cinerea (Coprinus cinereus).</title>
        <authorList>
            <person name="Stajich J.E."/>
            <person name="Wilke S.K."/>
            <person name="Ahren D."/>
            <person name="Au C.H."/>
            <person name="Birren B.W."/>
            <person name="Borodovsky M."/>
            <person name="Burns C."/>
            <person name="Canback B."/>
            <person name="Casselton L.A."/>
            <person name="Cheng C.K."/>
            <person name="Deng J."/>
            <person name="Dietrich F.S."/>
            <person name="Fargo D.C."/>
            <person name="Farman M.L."/>
            <person name="Gathman A.C."/>
            <person name="Goldberg J."/>
            <person name="Guigo R."/>
            <person name="Hoegger P.J."/>
            <person name="Hooker J.B."/>
            <person name="Huggins A."/>
            <person name="James T.Y."/>
            <person name="Kamada T."/>
            <person name="Kilaru S."/>
            <person name="Kodira C."/>
            <person name="Kues U."/>
            <person name="Kupfer D."/>
            <person name="Kwan H.S."/>
            <person name="Lomsadze A."/>
            <person name="Li W."/>
            <person name="Lilly W.W."/>
            <person name="Ma L.J."/>
            <person name="Mackey A.J."/>
            <person name="Manning G."/>
            <person name="Martin F."/>
            <person name="Muraguchi H."/>
            <person name="Natvig D.O."/>
            <person name="Palmerini H."/>
            <person name="Ramesh M.A."/>
            <person name="Rehmeyer C.J."/>
            <person name="Roe B.A."/>
            <person name="Shenoy N."/>
            <person name="Stanke M."/>
            <person name="Ter-Hovhannisyan V."/>
            <person name="Tunlid A."/>
            <person name="Velagapudi R."/>
            <person name="Vision T.J."/>
            <person name="Zeng Q."/>
            <person name="Zolan M.E."/>
            <person name="Pukkila P.J."/>
        </authorList>
    </citation>
    <scope>NUCLEOTIDE SEQUENCE [LARGE SCALE GENOMIC DNA]</scope>
    <source>
        <strain evidence="9">Okayama-7 / 130 / ATCC MYA-4618 / FGSC 9003</strain>
    </source>
</reference>
<feature type="transmembrane region" description="Helical" evidence="7">
    <location>
        <begin position="16"/>
        <end position="36"/>
    </location>
</feature>
<evidence type="ECO:0000313" key="8">
    <source>
        <dbReference type="EMBL" id="EAU87974.2"/>
    </source>
</evidence>
<dbReference type="SUPFAM" id="SSF48264">
    <property type="entry name" value="Cytochrome P450"/>
    <property type="match status" value="1"/>
</dbReference>
<dbReference type="OMA" id="IMHIVAR"/>
<dbReference type="EMBL" id="AACS02000010">
    <property type="protein sequence ID" value="EAU87974.2"/>
    <property type="molecule type" value="Genomic_DNA"/>
</dbReference>
<accession>A8NI97</accession>
<dbReference type="PRINTS" id="PR00465">
    <property type="entry name" value="EP450IV"/>
</dbReference>
<evidence type="ECO:0000256" key="3">
    <source>
        <dbReference type="ARBA" id="ARBA00022723"/>
    </source>
</evidence>
<keyword evidence="7" id="KW-1133">Transmembrane helix</keyword>
<dbReference type="RefSeq" id="XP_001833944.2">
    <property type="nucleotide sequence ID" value="XM_001833892.2"/>
</dbReference>
<dbReference type="STRING" id="240176.A8NI97"/>
<feature type="transmembrane region" description="Helical" evidence="7">
    <location>
        <begin position="196"/>
        <end position="214"/>
    </location>
</feature>
<dbReference type="CDD" id="cd11041">
    <property type="entry name" value="CYP503A1-like"/>
    <property type="match status" value="1"/>
</dbReference>
<dbReference type="GeneID" id="6010448"/>
<keyword evidence="9" id="KW-1185">Reference proteome</keyword>